<name>C8VWN1_DESAS</name>
<gene>
    <name evidence="3" type="ordered locus">Dtox_3686</name>
</gene>
<dbReference type="Pfam" id="PF01381">
    <property type="entry name" value="HTH_3"/>
    <property type="match status" value="1"/>
</dbReference>
<evidence type="ECO:0000313" key="3">
    <source>
        <dbReference type="EMBL" id="ACV64395.1"/>
    </source>
</evidence>
<dbReference type="EMBL" id="CP001720">
    <property type="protein sequence ID" value="ACV64395.1"/>
    <property type="molecule type" value="Genomic_DNA"/>
</dbReference>
<reference evidence="3 4" key="1">
    <citation type="journal article" date="2009" name="Stand. Genomic Sci.">
        <title>Complete genome sequence of Desulfotomaculum acetoxidans type strain (5575).</title>
        <authorList>
            <person name="Spring S."/>
            <person name="Lapidus A."/>
            <person name="Schroder M."/>
            <person name="Gleim D."/>
            <person name="Sims D."/>
            <person name="Meincke L."/>
            <person name="Glavina Del Rio T."/>
            <person name="Tice H."/>
            <person name="Copeland A."/>
            <person name="Cheng J.F."/>
            <person name="Lucas S."/>
            <person name="Chen F."/>
            <person name="Nolan M."/>
            <person name="Bruce D."/>
            <person name="Goodwin L."/>
            <person name="Pitluck S."/>
            <person name="Ivanova N."/>
            <person name="Mavromatis K."/>
            <person name="Mikhailova N."/>
            <person name="Pati A."/>
            <person name="Chen A."/>
            <person name="Palaniappan K."/>
            <person name="Land M."/>
            <person name="Hauser L."/>
            <person name="Chang Y.J."/>
            <person name="Jeffries C.D."/>
            <person name="Chain P."/>
            <person name="Saunders E."/>
            <person name="Brettin T."/>
            <person name="Detter J.C."/>
            <person name="Goker M."/>
            <person name="Bristow J."/>
            <person name="Eisen J.A."/>
            <person name="Markowitz V."/>
            <person name="Hugenholtz P."/>
            <person name="Kyrpides N.C."/>
            <person name="Klenk H.P."/>
            <person name="Han C."/>
        </authorList>
    </citation>
    <scope>NUCLEOTIDE SEQUENCE [LARGE SCALE GENOMIC DNA]</scope>
    <source>
        <strain evidence="4">ATCC 49208 / DSM 771 / VKM B-1644</strain>
    </source>
</reference>
<dbReference type="GO" id="GO:0003677">
    <property type="term" value="F:DNA binding"/>
    <property type="evidence" value="ECO:0007669"/>
    <property type="project" value="UniProtKB-KW"/>
</dbReference>
<dbReference type="STRING" id="485916.Dtox_3686"/>
<keyword evidence="1" id="KW-0238">DNA-binding</keyword>
<evidence type="ECO:0000256" key="1">
    <source>
        <dbReference type="ARBA" id="ARBA00023125"/>
    </source>
</evidence>
<dbReference type="InterPro" id="IPR010982">
    <property type="entry name" value="Lambda_DNA-bd_dom_sf"/>
</dbReference>
<dbReference type="Proteomes" id="UP000002217">
    <property type="component" value="Chromosome"/>
</dbReference>
<dbReference type="InterPro" id="IPR001387">
    <property type="entry name" value="Cro/C1-type_HTH"/>
</dbReference>
<dbReference type="RefSeq" id="WP_015759081.1">
    <property type="nucleotide sequence ID" value="NC_013216.1"/>
</dbReference>
<dbReference type="AlphaFoldDB" id="C8VWN1"/>
<accession>C8VWN1</accession>
<evidence type="ECO:0000259" key="2">
    <source>
        <dbReference type="PROSITE" id="PS50943"/>
    </source>
</evidence>
<dbReference type="HOGENOM" id="CLU_066192_4_2_9"/>
<dbReference type="eggNOG" id="COG1476">
    <property type="taxonomic scope" value="Bacteria"/>
</dbReference>
<dbReference type="SUPFAM" id="SSF47413">
    <property type="entry name" value="lambda repressor-like DNA-binding domains"/>
    <property type="match status" value="1"/>
</dbReference>
<dbReference type="KEGG" id="dae:Dtox_3686"/>
<dbReference type="CDD" id="cd00093">
    <property type="entry name" value="HTH_XRE"/>
    <property type="match status" value="1"/>
</dbReference>
<sequence length="133" mass="15309">MNIGNRIRTQRILKDFTQKQLAELVNVSPQVISNWERGYTPVIPHDDVVRLADALGISPAYLLCETDISETPEQQIESAINDDADLLEFWHELKKRDDLQLLFKQVKPLSPKSIKKIIKVIKVIEDEEAMEDL</sequence>
<dbReference type="OrthoDB" id="1786861at2"/>
<organism evidence="3 4">
    <name type="scientific">Desulfofarcimen acetoxidans (strain ATCC 49208 / DSM 771 / KCTC 5769 / VKM B-1644 / 5575)</name>
    <name type="common">Desulfotomaculum acetoxidans</name>
    <dbReference type="NCBI Taxonomy" id="485916"/>
    <lineage>
        <taxon>Bacteria</taxon>
        <taxon>Bacillati</taxon>
        <taxon>Bacillota</taxon>
        <taxon>Clostridia</taxon>
        <taxon>Eubacteriales</taxon>
        <taxon>Peptococcaceae</taxon>
        <taxon>Desulfofarcimen</taxon>
    </lineage>
</organism>
<dbReference type="SMART" id="SM00530">
    <property type="entry name" value="HTH_XRE"/>
    <property type="match status" value="1"/>
</dbReference>
<proteinExistence type="predicted"/>
<dbReference type="PROSITE" id="PS50943">
    <property type="entry name" value="HTH_CROC1"/>
    <property type="match status" value="1"/>
</dbReference>
<dbReference type="PANTHER" id="PTHR46558">
    <property type="entry name" value="TRACRIPTIONAL REGULATORY PROTEIN-RELATED-RELATED"/>
    <property type="match status" value="1"/>
</dbReference>
<protein>
    <submittedName>
        <fullName evidence="3">Transcriptional regulator, XRE family</fullName>
    </submittedName>
</protein>
<keyword evidence="4" id="KW-1185">Reference proteome</keyword>
<feature type="domain" description="HTH cro/C1-type" evidence="2">
    <location>
        <begin position="7"/>
        <end position="62"/>
    </location>
</feature>
<dbReference type="PANTHER" id="PTHR46558:SF13">
    <property type="entry name" value="HTH-TYPE TRANSCRIPTIONAL REGULATOR IMMR"/>
    <property type="match status" value="1"/>
</dbReference>
<dbReference type="Gene3D" id="1.10.260.40">
    <property type="entry name" value="lambda repressor-like DNA-binding domains"/>
    <property type="match status" value="1"/>
</dbReference>
<evidence type="ECO:0000313" key="4">
    <source>
        <dbReference type="Proteomes" id="UP000002217"/>
    </source>
</evidence>